<dbReference type="InterPro" id="IPR007420">
    <property type="entry name" value="DUF465"/>
</dbReference>
<reference evidence="1 2" key="1">
    <citation type="journal article" date="2011" name="Int. J. Syst. Evol. Microbiol.">
        <title>Zhongshania antarctica gen. nov., sp. nov. and Zhongshania guokunii sp. nov., gammaproteobacteria respectively isolated from coastal attached (fast) ice and surface seawater of the Antarctic.</title>
        <authorList>
            <person name="Li H.J."/>
            <person name="Zhang X.Y."/>
            <person name="Chen C.X."/>
            <person name="Zhang Y.J."/>
            <person name="Gao Z.M."/>
            <person name="Yu Y."/>
            <person name="Chen X.L."/>
            <person name="Chen B."/>
            <person name="Zhang Y.Z."/>
        </authorList>
    </citation>
    <scope>NUCLEOTIDE SEQUENCE [LARGE SCALE GENOMIC DNA]</scope>
    <source>
        <strain evidence="1 2">15-R06ZXC-3</strain>
    </source>
</reference>
<dbReference type="Gene3D" id="6.10.280.50">
    <property type="match status" value="1"/>
</dbReference>
<dbReference type="Pfam" id="PF04325">
    <property type="entry name" value="DUF465"/>
    <property type="match status" value="1"/>
</dbReference>
<accession>A0ABV3TFG7</accession>
<dbReference type="RefSeq" id="WP_368390675.1">
    <property type="nucleotide sequence ID" value="NZ_JBFRYC010000001.1"/>
</dbReference>
<comment type="caution">
    <text evidence="1">The sequence shown here is derived from an EMBL/GenBank/DDBJ whole genome shotgun (WGS) entry which is preliminary data.</text>
</comment>
<proteinExistence type="predicted"/>
<dbReference type="Proteomes" id="UP001557465">
    <property type="component" value="Unassembled WGS sequence"/>
</dbReference>
<gene>
    <name evidence="1" type="ORF">AB4874_01520</name>
</gene>
<evidence type="ECO:0000313" key="1">
    <source>
        <dbReference type="EMBL" id="MEX1660330.1"/>
    </source>
</evidence>
<sequence>MSNTPHTLQEEFPQQLEQLHDLKISNAHFAKLLEEYDTINVQVHRAETNVDPVDSLVETELRKKRAAVKDEIARMLSAAAV</sequence>
<evidence type="ECO:0000313" key="2">
    <source>
        <dbReference type="Proteomes" id="UP001557465"/>
    </source>
</evidence>
<name>A0ABV3TFG7_9RHOB</name>
<protein>
    <submittedName>
        <fullName evidence="1">YdcH family protein</fullName>
    </submittedName>
</protein>
<organism evidence="1 2">
    <name type="scientific">Thioclava arctica</name>
    <dbReference type="NCBI Taxonomy" id="3238301"/>
    <lineage>
        <taxon>Bacteria</taxon>
        <taxon>Pseudomonadati</taxon>
        <taxon>Pseudomonadota</taxon>
        <taxon>Alphaproteobacteria</taxon>
        <taxon>Rhodobacterales</taxon>
        <taxon>Paracoccaceae</taxon>
        <taxon>Thioclava</taxon>
    </lineage>
</organism>
<keyword evidence="2" id="KW-1185">Reference proteome</keyword>
<dbReference type="EMBL" id="JBFRYC010000001">
    <property type="protein sequence ID" value="MEX1660330.1"/>
    <property type="molecule type" value="Genomic_DNA"/>
</dbReference>
<dbReference type="InterPro" id="IPR038444">
    <property type="entry name" value="DUF465_sf"/>
</dbReference>